<dbReference type="PaxDb" id="67767-A0A0J7JY45"/>
<sequence length="228" mass="25709">MRQQQQQRKITPQYQEYDQGEGEHATEGGVEWEEFEIENIVSNEDRSMAAHPSATATKHENGYKEEGEKKKKKSKSALEVGAQRPSPGSIGKLKLSSEMRQRLEKVTANHSVRSTKTAEKPALPREDGKVKRLEDNRKLLLEQQLGGRWDDYASTVDDAQSVTSKGTTDMMTQAQVVRTQIERMERPVPPPPPVTPPQASSPRGGSVYSNREGKILLYIKRRVERGQK</sequence>
<feature type="compositionally biased region" description="Polar residues" evidence="1">
    <location>
        <begin position="198"/>
        <end position="209"/>
    </location>
</feature>
<proteinExistence type="predicted"/>
<feature type="compositionally biased region" description="Basic and acidic residues" evidence="1">
    <location>
        <begin position="57"/>
        <end position="69"/>
    </location>
</feature>
<gene>
    <name evidence="2" type="ORF">RF55_21170</name>
</gene>
<dbReference type="STRING" id="67767.A0A0J7JY45"/>
<feature type="region of interest" description="Disordered" evidence="1">
    <location>
        <begin position="183"/>
        <end position="211"/>
    </location>
</feature>
<reference evidence="2 3" key="1">
    <citation type="submission" date="2015-04" db="EMBL/GenBank/DDBJ databases">
        <title>Lasius niger genome sequencing.</title>
        <authorList>
            <person name="Konorov E.A."/>
            <person name="Nikitin M.A."/>
            <person name="Kirill M.V."/>
            <person name="Chang P."/>
        </authorList>
    </citation>
    <scope>NUCLEOTIDE SEQUENCE [LARGE SCALE GENOMIC DNA]</scope>
    <source>
        <tissue evidence="2">Whole</tissue>
    </source>
</reference>
<feature type="compositionally biased region" description="Basic and acidic residues" evidence="1">
    <location>
        <begin position="95"/>
        <end position="107"/>
    </location>
</feature>
<evidence type="ECO:0000313" key="3">
    <source>
        <dbReference type="Proteomes" id="UP000036403"/>
    </source>
</evidence>
<evidence type="ECO:0000313" key="2">
    <source>
        <dbReference type="EMBL" id="KMQ83017.1"/>
    </source>
</evidence>
<feature type="compositionally biased region" description="Pro residues" evidence="1">
    <location>
        <begin position="187"/>
        <end position="196"/>
    </location>
</feature>
<dbReference type="Proteomes" id="UP000036403">
    <property type="component" value="Unassembled WGS sequence"/>
</dbReference>
<name>A0A0J7JY45_LASNI</name>
<feature type="compositionally biased region" description="Basic and acidic residues" evidence="1">
    <location>
        <begin position="116"/>
        <end position="134"/>
    </location>
</feature>
<keyword evidence="3" id="KW-1185">Reference proteome</keyword>
<dbReference type="EMBL" id="LBMM01021736">
    <property type="protein sequence ID" value="KMQ83017.1"/>
    <property type="molecule type" value="Genomic_DNA"/>
</dbReference>
<comment type="caution">
    <text evidence="2">The sequence shown here is derived from an EMBL/GenBank/DDBJ whole genome shotgun (WGS) entry which is preliminary data.</text>
</comment>
<protein>
    <submittedName>
        <fullName evidence="2">Unconventional myosin-xv isoform x1</fullName>
    </submittedName>
</protein>
<dbReference type="OrthoDB" id="8182952at2759"/>
<organism evidence="2 3">
    <name type="scientific">Lasius niger</name>
    <name type="common">Black garden ant</name>
    <dbReference type="NCBI Taxonomy" id="67767"/>
    <lineage>
        <taxon>Eukaryota</taxon>
        <taxon>Metazoa</taxon>
        <taxon>Ecdysozoa</taxon>
        <taxon>Arthropoda</taxon>
        <taxon>Hexapoda</taxon>
        <taxon>Insecta</taxon>
        <taxon>Pterygota</taxon>
        <taxon>Neoptera</taxon>
        <taxon>Endopterygota</taxon>
        <taxon>Hymenoptera</taxon>
        <taxon>Apocrita</taxon>
        <taxon>Aculeata</taxon>
        <taxon>Formicoidea</taxon>
        <taxon>Formicidae</taxon>
        <taxon>Formicinae</taxon>
        <taxon>Lasius</taxon>
        <taxon>Lasius</taxon>
    </lineage>
</organism>
<evidence type="ECO:0000256" key="1">
    <source>
        <dbReference type="SAM" id="MobiDB-lite"/>
    </source>
</evidence>
<feature type="region of interest" description="Disordered" evidence="1">
    <location>
        <begin position="1"/>
        <end position="134"/>
    </location>
</feature>
<dbReference type="AlphaFoldDB" id="A0A0J7JY45"/>
<accession>A0A0J7JY45</accession>